<keyword evidence="1" id="KW-1133">Transmembrane helix</keyword>
<keyword evidence="1" id="KW-0472">Membrane</keyword>
<proteinExistence type="predicted"/>
<sequence length="667" mass="72091">MTSSPAILAAYAALLVTVLLTPYASLCSALRQKRCRFSNWGVLCAVLLVGASILTVARGGAVPLLCTALLLPLVGLGTGAILGGVTAVLLFATVTWWTDYPQLSVIAGIIFFLLGLTAGLLPRWKALVVTGDRNPPLLWGVLLCLLIGLGAGLVTTPFEALDPLYTAWHHWSALLAPVEAWRGGGIPYRDFPIQYGLGPTTLLMASCGDDCWRGMFYTAIATNALYFATLAGCTIILTERSTRGVRCLALVALFCACFIWTGFPIQLAGPAITPAVAGLRFLSISALLFYILLAEQRKFRRDWIGHAIWLVDLCWSPEAAFFGTAIWWPYLALRDAADTQDGRAALFMLVRGGMRGAVALAASICCLAVILLLLSNGSATFQDFLAYISHPPGMVPIKPTGTIWIGLASIMLAIAILAKQGLAPPARRSYVCLLGFVAASIYYLSRSHDNNILNLFPLLVLVLLAILAGVDHVGASARGFIKAFVHTMLAAMVAFIATFNFAPWQEGLERVGLNLGPARMISRWTPTRSGGLSILPHDAVAGLDYLRDRNAGMVMLFDDYRVIPRNFSGTAWTSVNNVANFEPLPGAMIVDYIQRGAAAYQRPGWILVGPGFSAWALAFRTAYDVREEKAFGRYRAYYLVPRLSSVAGQSDRLAALALDRAKPKIKR</sequence>
<dbReference type="Proteomes" id="UP001203512">
    <property type="component" value="Unassembled WGS sequence"/>
</dbReference>
<feature type="transmembrane region" description="Helical" evidence="1">
    <location>
        <begin position="136"/>
        <end position="158"/>
    </location>
</feature>
<dbReference type="RefSeq" id="WP_247234496.1">
    <property type="nucleotide sequence ID" value="NZ_JALKHS010000020.1"/>
</dbReference>
<protein>
    <recommendedName>
        <fullName evidence="4">Transmembrane protein</fullName>
    </recommendedName>
</protein>
<organism evidence="2 3">
    <name type="scientific">Sphingobium agri</name>
    <dbReference type="NCBI Taxonomy" id="2933566"/>
    <lineage>
        <taxon>Bacteria</taxon>
        <taxon>Pseudomonadati</taxon>
        <taxon>Pseudomonadota</taxon>
        <taxon>Alphaproteobacteria</taxon>
        <taxon>Sphingomonadales</taxon>
        <taxon>Sphingomonadaceae</taxon>
        <taxon>Sphingobium</taxon>
    </lineage>
</organism>
<keyword evidence="1" id="KW-0812">Transmembrane</keyword>
<keyword evidence="3" id="KW-1185">Reference proteome</keyword>
<feature type="transmembrane region" description="Helical" evidence="1">
    <location>
        <begin position="452"/>
        <end position="471"/>
    </location>
</feature>
<comment type="caution">
    <text evidence="2">The sequence shown here is derived from an EMBL/GenBank/DDBJ whole genome shotgun (WGS) entry which is preliminary data.</text>
</comment>
<evidence type="ECO:0000313" key="3">
    <source>
        <dbReference type="Proteomes" id="UP001203512"/>
    </source>
</evidence>
<feature type="transmembrane region" description="Helical" evidence="1">
    <location>
        <begin position="357"/>
        <end position="381"/>
    </location>
</feature>
<feature type="transmembrane region" description="Helical" evidence="1">
    <location>
        <begin position="69"/>
        <end position="97"/>
    </location>
</feature>
<feature type="transmembrane region" description="Helical" evidence="1">
    <location>
        <begin position="39"/>
        <end position="57"/>
    </location>
</feature>
<evidence type="ECO:0000256" key="1">
    <source>
        <dbReference type="SAM" id="Phobius"/>
    </source>
</evidence>
<feature type="transmembrane region" description="Helical" evidence="1">
    <location>
        <begin position="401"/>
        <end position="418"/>
    </location>
</feature>
<evidence type="ECO:0000313" key="2">
    <source>
        <dbReference type="EMBL" id="MCK0533368.1"/>
    </source>
</evidence>
<feature type="transmembrane region" description="Helical" evidence="1">
    <location>
        <begin position="244"/>
        <end position="265"/>
    </location>
</feature>
<feature type="transmembrane region" description="Helical" evidence="1">
    <location>
        <begin position="271"/>
        <end position="293"/>
    </location>
</feature>
<feature type="transmembrane region" description="Helical" evidence="1">
    <location>
        <begin position="103"/>
        <end position="124"/>
    </location>
</feature>
<name>A0ABT0E1Y0_9SPHN</name>
<dbReference type="EMBL" id="JALKHS010000020">
    <property type="protein sequence ID" value="MCK0533368.1"/>
    <property type="molecule type" value="Genomic_DNA"/>
</dbReference>
<feature type="transmembrane region" description="Helical" evidence="1">
    <location>
        <begin position="430"/>
        <end position="446"/>
    </location>
</feature>
<feature type="transmembrane region" description="Helical" evidence="1">
    <location>
        <begin position="214"/>
        <end position="237"/>
    </location>
</feature>
<reference evidence="2 3" key="1">
    <citation type="submission" date="2022-04" db="EMBL/GenBank/DDBJ databases">
        <authorList>
            <person name="Huq M.A."/>
        </authorList>
    </citation>
    <scope>NUCLEOTIDE SEQUENCE [LARGE SCALE GENOMIC DNA]</scope>
    <source>
        <strain evidence="2 3">MAH-33</strain>
    </source>
</reference>
<evidence type="ECO:0008006" key="4">
    <source>
        <dbReference type="Google" id="ProtNLM"/>
    </source>
</evidence>
<gene>
    <name evidence="2" type="ORF">MU848_17400</name>
</gene>
<feature type="transmembrane region" description="Helical" evidence="1">
    <location>
        <begin position="483"/>
        <end position="504"/>
    </location>
</feature>
<accession>A0ABT0E1Y0</accession>